<protein>
    <submittedName>
        <fullName evidence="1">Uncharacterized protein</fullName>
    </submittedName>
</protein>
<keyword evidence="2" id="KW-1185">Reference proteome</keyword>
<dbReference type="AlphaFoldDB" id="A0A2W7NCY2"/>
<sequence length="201" mass="22581">MCRLLWRSRSVRRSAGARSGFSCRFPSSMTGRPDAAMEIVIVKHRRAGEARRRRIRRSTERLPIKCVRVIRSCMGRALSLLSNAPGLCPLPGAGKPCGCQSLGIRTRAVRDRQAIERPVNAFHPKIVKTGGHQSVEIDQWNRRTLVGCRQKLVKSSASRSGFRLDGQIKTSLDLQSFLLLSRRPVRLWFRLSPEEPEPGNG</sequence>
<proteinExistence type="predicted"/>
<reference evidence="1 2" key="1">
    <citation type="submission" date="2018-06" db="EMBL/GenBank/DDBJ databases">
        <title>Genomic Encyclopedia of Archaeal and Bacterial Type Strains, Phase II (KMG-II): from individual species to whole genera.</title>
        <authorList>
            <person name="Goeker M."/>
        </authorList>
    </citation>
    <scope>NUCLEOTIDE SEQUENCE [LARGE SCALE GENOMIC DNA]</scope>
    <source>
        <strain evidence="1 2">DSM 22009</strain>
    </source>
</reference>
<evidence type="ECO:0000313" key="1">
    <source>
        <dbReference type="EMBL" id="PZX17483.1"/>
    </source>
</evidence>
<organism evidence="1 2">
    <name type="scientific">Palleronia aestuarii</name>
    <dbReference type="NCBI Taxonomy" id="568105"/>
    <lineage>
        <taxon>Bacteria</taxon>
        <taxon>Pseudomonadati</taxon>
        <taxon>Pseudomonadota</taxon>
        <taxon>Alphaproteobacteria</taxon>
        <taxon>Rhodobacterales</taxon>
        <taxon>Roseobacteraceae</taxon>
        <taxon>Palleronia</taxon>
    </lineage>
</organism>
<gene>
    <name evidence="1" type="ORF">LX81_01206</name>
</gene>
<dbReference type="Proteomes" id="UP000248916">
    <property type="component" value="Unassembled WGS sequence"/>
</dbReference>
<name>A0A2W7NCY2_9RHOB</name>
<dbReference type="EMBL" id="QKZL01000004">
    <property type="protein sequence ID" value="PZX17483.1"/>
    <property type="molecule type" value="Genomic_DNA"/>
</dbReference>
<evidence type="ECO:0000313" key="2">
    <source>
        <dbReference type="Proteomes" id="UP000248916"/>
    </source>
</evidence>
<comment type="caution">
    <text evidence="1">The sequence shown here is derived from an EMBL/GenBank/DDBJ whole genome shotgun (WGS) entry which is preliminary data.</text>
</comment>
<accession>A0A2W7NCY2</accession>